<dbReference type="RefSeq" id="WP_069366528.1">
    <property type="nucleotide sequence ID" value="NZ_CP012502.1"/>
</dbReference>
<dbReference type="NCBIfam" id="NF046065">
    <property type="entry name" value="MtxRegRemB"/>
    <property type="match status" value="1"/>
</dbReference>
<protein>
    <recommendedName>
        <fullName evidence="4">DUF370 domain-containing protein</fullName>
    </recommendedName>
</protein>
<name>A0A1D7R094_9BACI</name>
<dbReference type="STRING" id="632773.BBEV_3380"/>
<accession>A0A1D7R094</accession>
<reference evidence="2 3" key="1">
    <citation type="submission" date="2015-08" db="EMBL/GenBank/DDBJ databases">
        <title>The complete genome sequence of Bacillus beveridgei MLTeJB.</title>
        <authorList>
            <person name="Hanson T.E."/>
            <person name="Mesa C."/>
            <person name="Basesman S.M."/>
            <person name="Oremland R.S."/>
        </authorList>
    </citation>
    <scope>NUCLEOTIDE SEQUENCE [LARGE SCALE GENOMIC DNA]</scope>
    <source>
        <strain evidence="2 3">MLTeJB</strain>
    </source>
</reference>
<feature type="region of interest" description="Disordered" evidence="1">
    <location>
        <begin position="73"/>
        <end position="98"/>
    </location>
</feature>
<dbReference type="Proteomes" id="UP000094463">
    <property type="component" value="Chromosome"/>
</dbReference>
<dbReference type="KEGG" id="bbev:BBEV_3380"/>
<evidence type="ECO:0008006" key="4">
    <source>
        <dbReference type="Google" id="ProtNLM"/>
    </source>
</evidence>
<dbReference type="AlphaFoldDB" id="A0A1D7R094"/>
<sequence>MFIHLGGDFVLKTERIIAIFDHQTQGFSKENQLFMEGYQGKKRKVHVSDDPPKSMVVTDDEIFMSPISTHTLKRRADASSSKDELREAIQNSEKKMEE</sequence>
<proteinExistence type="predicted"/>
<evidence type="ECO:0000256" key="1">
    <source>
        <dbReference type="SAM" id="MobiDB-lite"/>
    </source>
</evidence>
<dbReference type="InterPro" id="IPR007169">
    <property type="entry name" value="RemA-like"/>
</dbReference>
<keyword evidence="3" id="KW-1185">Reference proteome</keyword>
<evidence type="ECO:0000313" key="3">
    <source>
        <dbReference type="Proteomes" id="UP000094463"/>
    </source>
</evidence>
<gene>
    <name evidence="2" type="ORF">BBEV_3380</name>
</gene>
<feature type="compositionally biased region" description="Basic and acidic residues" evidence="1">
    <location>
        <begin position="74"/>
        <end position="98"/>
    </location>
</feature>
<organism evidence="2 3">
    <name type="scientific">Salisediminibacterium beveridgei</name>
    <dbReference type="NCBI Taxonomy" id="632773"/>
    <lineage>
        <taxon>Bacteria</taxon>
        <taxon>Bacillati</taxon>
        <taxon>Bacillota</taxon>
        <taxon>Bacilli</taxon>
        <taxon>Bacillales</taxon>
        <taxon>Bacillaceae</taxon>
        <taxon>Salisediminibacterium</taxon>
    </lineage>
</organism>
<dbReference type="OrthoDB" id="9811390at2"/>
<evidence type="ECO:0000313" key="2">
    <source>
        <dbReference type="EMBL" id="AOM84671.1"/>
    </source>
</evidence>
<dbReference type="Pfam" id="PF04025">
    <property type="entry name" value="RemA-like"/>
    <property type="match status" value="1"/>
</dbReference>
<dbReference type="EMBL" id="CP012502">
    <property type="protein sequence ID" value="AOM84671.1"/>
    <property type="molecule type" value="Genomic_DNA"/>
</dbReference>